<dbReference type="KEGG" id="aace:A0U92_04105"/>
<dbReference type="Pfam" id="PF13507">
    <property type="entry name" value="GATase_5"/>
    <property type="match status" value="1"/>
</dbReference>
<evidence type="ECO:0000256" key="1">
    <source>
        <dbReference type="ARBA" id="ARBA00022490"/>
    </source>
</evidence>
<name>A0A1U9KE51_ACEAC</name>
<accession>A0A1U9KE51</accession>
<evidence type="ECO:0000256" key="3">
    <source>
        <dbReference type="ARBA" id="ARBA00022741"/>
    </source>
</evidence>
<organism evidence="9 10">
    <name type="scientific">Acetobacter aceti</name>
    <dbReference type="NCBI Taxonomy" id="435"/>
    <lineage>
        <taxon>Bacteria</taxon>
        <taxon>Pseudomonadati</taxon>
        <taxon>Pseudomonadota</taxon>
        <taxon>Alphaproteobacteria</taxon>
        <taxon>Acetobacterales</taxon>
        <taxon>Acetobacteraceae</taxon>
        <taxon>Acetobacter</taxon>
        <taxon>Acetobacter subgen. Acetobacter</taxon>
    </lineage>
</organism>
<keyword evidence="5 8" id="KW-0378">Hydrolase</keyword>
<keyword evidence="7 8" id="KW-0315">Glutamine amidotransferase</keyword>
<keyword evidence="10" id="KW-1185">Reference proteome</keyword>
<proteinExistence type="inferred from homology"/>
<sequence>MKAGIVVFPGTNRERDMAIALKAVTGQAPKILWHRDTELPELDLVVLPGGFSYGDYLRCGAMAAHSPIMREIRAFAEKGGHILGVCNGFQILTETGLLPGALLKNAGLRFLSQDCHLRVENAGTPFTRRWKKGDVFRTPLAHGDGNYVADPETLKALQGEDRVAFRYSAPNGTVDAADRESNPNGSLDAIAGILSANSRICGMMPHPEDLVDPLMGGEDGKPLFDSLVEALVR</sequence>
<comment type="catalytic activity">
    <reaction evidence="8">
        <text>L-glutamine + H2O = L-glutamate + NH4(+)</text>
        <dbReference type="Rhea" id="RHEA:15889"/>
        <dbReference type="ChEBI" id="CHEBI:15377"/>
        <dbReference type="ChEBI" id="CHEBI:28938"/>
        <dbReference type="ChEBI" id="CHEBI:29985"/>
        <dbReference type="ChEBI" id="CHEBI:58359"/>
        <dbReference type="EC" id="3.5.1.2"/>
    </reaction>
</comment>
<evidence type="ECO:0000256" key="5">
    <source>
        <dbReference type="ARBA" id="ARBA00022801"/>
    </source>
</evidence>
<comment type="subcellular location">
    <subcellularLocation>
        <location evidence="8">Cytoplasm</location>
    </subcellularLocation>
</comment>
<dbReference type="SUPFAM" id="SSF52317">
    <property type="entry name" value="Class I glutamine amidotransferase-like"/>
    <property type="match status" value="1"/>
</dbReference>
<comment type="pathway">
    <text evidence="8">Purine metabolism; IMP biosynthesis via de novo pathway; 5-amino-1-(5-phospho-D-ribosyl)imidazole from N(2)-formyl-N(1)-(5-phospho-D-ribosyl)glycinamide: step 1/2.</text>
</comment>
<dbReference type="AlphaFoldDB" id="A0A1U9KE51"/>
<gene>
    <name evidence="8" type="primary">purQ</name>
    <name evidence="9" type="ORF">A0U92_04105</name>
</gene>
<dbReference type="NCBIfam" id="TIGR01737">
    <property type="entry name" value="FGAM_synth_I"/>
    <property type="match status" value="1"/>
</dbReference>
<dbReference type="GO" id="GO:0004642">
    <property type="term" value="F:phosphoribosylformylglycinamidine synthase activity"/>
    <property type="evidence" value="ECO:0007669"/>
    <property type="project" value="UniProtKB-UniRule"/>
</dbReference>
<dbReference type="PIRSF" id="PIRSF001586">
    <property type="entry name" value="FGAM_synth_I"/>
    <property type="match status" value="1"/>
</dbReference>
<keyword evidence="6 8" id="KW-0067">ATP-binding</keyword>
<evidence type="ECO:0000256" key="2">
    <source>
        <dbReference type="ARBA" id="ARBA00022598"/>
    </source>
</evidence>
<keyword evidence="1 8" id="KW-0963">Cytoplasm</keyword>
<dbReference type="GO" id="GO:0006189">
    <property type="term" value="P:'de novo' IMP biosynthetic process"/>
    <property type="evidence" value="ECO:0007669"/>
    <property type="project" value="UniProtKB-UniRule"/>
</dbReference>
<dbReference type="GO" id="GO:0004359">
    <property type="term" value="F:glutaminase activity"/>
    <property type="evidence" value="ECO:0007669"/>
    <property type="project" value="UniProtKB-EC"/>
</dbReference>
<dbReference type="Proteomes" id="UP000188937">
    <property type="component" value="Chromosome"/>
</dbReference>
<feature type="active site" description="Nucleophile" evidence="8">
    <location>
        <position position="86"/>
    </location>
</feature>
<comment type="function">
    <text evidence="8">Part of the phosphoribosylformylglycinamidine synthase complex involved in the purines biosynthetic pathway. Catalyzes the ATP-dependent conversion of formylglycinamide ribonucleotide (FGAR) and glutamine to yield formylglycinamidine ribonucleotide (FGAM) and glutamate. The FGAM synthase complex is composed of three subunits. PurQ produces an ammonia molecule by converting glutamine to glutamate. PurL transfers the ammonia molecule to FGAR to form FGAM in an ATP-dependent manner. PurS interacts with PurQ and PurL and is thought to assist in the transfer of the ammonia molecule from PurQ to PurL.</text>
</comment>
<keyword evidence="2 8" id="KW-0436">Ligase</keyword>
<dbReference type="EMBL" id="CP014692">
    <property type="protein sequence ID" value="AQS84083.1"/>
    <property type="molecule type" value="Genomic_DNA"/>
</dbReference>
<comment type="subunit">
    <text evidence="8">Part of the FGAM synthase complex composed of 1 PurL, 1 PurQ and 2 PurS subunits.</text>
</comment>
<dbReference type="eggNOG" id="COG0047">
    <property type="taxonomic scope" value="Bacteria"/>
</dbReference>
<dbReference type="SMART" id="SM01211">
    <property type="entry name" value="GATase_5"/>
    <property type="match status" value="1"/>
</dbReference>
<protein>
    <recommendedName>
        <fullName evidence="8">Phosphoribosylformylglycinamidine synthase subunit PurQ</fullName>
        <shortName evidence="8">FGAM synthase</shortName>
        <ecNumber evidence="8">6.3.5.3</ecNumber>
    </recommendedName>
    <alternativeName>
        <fullName evidence="8">Formylglycinamide ribonucleotide amidotransferase subunit I</fullName>
        <shortName evidence="8">FGAR amidotransferase I</shortName>
        <shortName evidence="8">FGAR-AT I</shortName>
    </alternativeName>
    <alternativeName>
        <fullName evidence="8">Glutaminase PurQ</fullName>
        <ecNumber evidence="8">3.5.1.2</ecNumber>
    </alternativeName>
    <alternativeName>
        <fullName evidence="8">Phosphoribosylformylglycinamidine synthase subunit I</fullName>
    </alternativeName>
</protein>
<dbReference type="GO" id="GO:0005737">
    <property type="term" value="C:cytoplasm"/>
    <property type="evidence" value="ECO:0007669"/>
    <property type="project" value="UniProtKB-SubCell"/>
</dbReference>
<dbReference type="NCBIfam" id="NF002957">
    <property type="entry name" value="PRK03619.1"/>
    <property type="match status" value="1"/>
</dbReference>
<dbReference type="HAMAP" id="MF_00421">
    <property type="entry name" value="PurQ"/>
    <property type="match status" value="1"/>
</dbReference>
<dbReference type="InterPro" id="IPR029062">
    <property type="entry name" value="Class_I_gatase-like"/>
</dbReference>
<dbReference type="EC" id="6.3.5.3" evidence="8"/>
<evidence type="ECO:0000256" key="4">
    <source>
        <dbReference type="ARBA" id="ARBA00022755"/>
    </source>
</evidence>
<dbReference type="STRING" id="435.A0U92_04105"/>
<feature type="active site" evidence="8">
    <location>
        <position position="208"/>
    </location>
</feature>
<evidence type="ECO:0000313" key="9">
    <source>
        <dbReference type="EMBL" id="AQS84083.1"/>
    </source>
</evidence>
<dbReference type="CDD" id="cd01740">
    <property type="entry name" value="GATase1_FGAR_AT"/>
    <property type="match status" value="1"/>
</dbReference>
<reference evidence="9 10" key="1">
    <citation type="submission" date="2016-03" db="EMBL/GenBank/DDBJ databases">
        <title>Acetic acid bacteria sequencing.</title>
        <authorList>
            <person name="Brandt J."/>
            <person name="Jakob F."/>
            <person name="Vogel R.F."/>
        </authorList>
    </citation>
    <scope>NUCLEOTIDE SEQUENCE [LARGE SCALE GENOMIC DNA]</scope>
    <source>
        <strain evidence="9 10">TMW2.1153</strain>
    </source>
</reference>
<dbReference type="EC" id="3.5.1.2" evidence="8"/>
<comment type="catalytic activity">
    <reaction evidence="8">
        <text>N(2)-formyl-N(1)-(5-phospho-beta-D-ribosyl)glycinamide + L-glutamine + ATP + H2O = 2-formamido-N(1)-(5-O-phospho-beta-D-ribosyl)acetamidine + L-glutamate + ADP + phosphate + H(+)</text>
        <dbReference type="Rhea" id="RHEA:17129"/>
        <dbReference type="ChEBI" id="CHEBI:15377"/>
        <dbReference type="ChEBI" id="CHEBI:15378"/>
        <dbReference type="ChEBI" id="CHEBI:29985"/>
        <dbReference type="ChEBI" id="CHEBI:30616"/>
        <dbReference type="ChEBI" id="CHEBI:43474"/>
        <dbReference type="ChEBI" id="CHEBI:58359"/>
        <dbReference type="ChEBI" id="CHEBI:147286"/>
        <dbReference type="ChEBI" id="CHEBI:147287"/>
        <dbReference type="ChEBI" id="CHEBI:456216"/>
        <dbReference type="EC" id="6.3.5.3"/>
    </reaction>
</comment>
<dbReference type="InterPro" id="IPR010075">
    <property type="entry name" value="PRibForGlyAmidine_synth_PurQ"/>
</dbReference>
<evidence type="ECO:0000256" key="8">
    <source>
        <dbReference type="HAMAP-Rule" id="MF_00421"/>
    </source>
</evidence>
<dbReference type="OrthoDB" id="9804441at2"/>
<dbReference type="GO" id="GO:0005524">
    <property type="term" value="F:ATP binding"/>
    <property type="evidence" value="ECO:0007669"/>
    <property type="project" value="UniProtKB-KW"/>
</dbReference>
<dbReference type="RefSeq" id="WP_077812121.1">
    <property type="nucleotide sequence ID" value="NZ_CP014692.1"/>
</dbReference>
<dbReference type="PROSITE" id="PS51273">
    <property type="entry name" value="GATASE_TYPE_1"/>
    <property type="match status" value="1"/>
</dbReference>
<keyword evidence="3 8" id="KW-0547">Nucleotide-binding</keyword>
<evidence type="ECO:0000313" key="10">
    <source>
        <dbReference type="Proteomes" id="UP000188937"/>
    </source>
</evidence>
<evidence type="ECO:0000256" key="6">
    <source>
        <dbReference type="ARBA" id="ARBA00022840"/>
    </source>
</evidence>
<dbReference type="PANTHER" id="PTHR47552">
    <property type="entry name" value="PHOSPHORIBOSYLFORMYLGLYCINAMIDINE SYNTHASE SUBUNIT PURQ"/>
    <property type="match status" value="1"/>
</dbReference>
<keyword evidence="4 8" id="KW-0658">Purine biosynthesis</keyword>
<evidence type="ECO:0000256" key="7">
    <source>
        <dbReference type="ARBA" id="ARBA00022962"/>
    </source>
</evidence>
<dbReference type="Gene3D" id="3.40.50.880">
    <property type="match status" value="1"/>
</dbReference>
<feature type="active site" evidence="8">
    <location>
        <position position="206"/>
    </location>
</feature>
<dbReference type="UniPathway" id="UPA00074">
    <property type="reaction ID" value="UER00128"/>
</dbReference>
<dbReference type="PANTHER" id="PTHR47552:SF1">
    <property type="entry name" value="PHOSPHORIBOSYLFORMYLGLYCINAMIDINE SYNTHASE SUBUNIT PURQ"/>
    <property type="match status" value="1"/>
</dbReference>